<sequence length="543" mass="63502">MKPIYNIKIFRVFAVVFLLLSVLFCYLYFFQHSSHTHIHRKIEKHGRKLKTKLYNPRETTVIIKERIVHLDLKGAPPKISYYSKLFPLLVKMGATGVLIEYEDMFPYNGPLLKNVTAFNSYTLEEIKTINHLAKENNLKVIPLVQTFGHLEFLLKLEEFKDYREVWNYPSAICPSYTNTLEVIKEMLHQVIEAHPESGIIHIGSDEVFHLATCQRCRDKMLTDNLTKNKLYLNHITSVINAIRQKNPNLKILAWDDHFRLLNHTDIQKSRLGVNFEPVVWQYQKDVYDELGPSLWNMYSKAFSSLWAASAFKGAIGSNKYISDVNHYVQNHKSWLAVIKEYGRKIHFEGIILTGWQRYDHFAVLCELLPVGLPALAMSLRLLLGYKDSLIGPPTEVAKLLQCSQPYGLIGSAFGTPKCKFPGGDILEYIIHLHQLKQEYEEIIEDSRVKGWLNEYNIKYLFSNPHYVKSVLLPLDKIKDELEYVKDNISRALREVYDKYTVSEWLETFVKPFETEVLKLWRAKHELLKKESWPRRPLDFKHEL</sequence>
<organism evidence="7 8">
    <name type="scientific">Sitophilus oryzae</name>
    <name type="common">Rice weevil</name>
    <name type="synonym">Curculio oryzae</name>
    <dbReference type="NCBI Taxonomy" id="7048"/>
    <lineage>
        <taxon>Eukaryota</taxon>
        <taxon>Metazoa</taxon>
        <taxon>Ecdysozoa</taxon>
        <taxon>Arthropoda</taxon>
        <taxon>Hexapoda</taxon>
        <taxon>Insecta</taxon>
        <taxon>Pterygota</taxon>
        <taxon>Neoptera</taxon>
        <taxon>Endopterygota</taxon>
        <taxon>Coleoptera</taxon>
        <taxon>Polyphaga</taxon>
        <taxon>Cucujiformia</taxon>
        <taxon>Curculionidae</taxon>
        <taxon>Dryophthorinae</taxon>
        <taxon>Sitophilus</taxon>
    </lineage>
</organism>
<dbReference type="KEGG" id="soy:115877740"/>
<name>A0A6J2XG11_SITOR</name>
<gene>
    <name evidence="8" type="primary">LOC115877740</name>
</gene>
<dbReference type="InterPro" id="IPR017853">
    <property type="entry name" value="GH"/>
</dbReference>
<dbReference type="Pfam" id="PF00728">
    <property type="entry name" value="Glyco_hydro_20"/>
    <property type="match status" value="1"/>
</dbReference>
<dbReference type="PANTHER" id="PTHR21040">
    <property type="entry name" value="BCDNA.GH04120"/>
    <property type="match status" value="1"/>
</dbReference>
<evidence type="ECO:0000256" key="3">
    <source>
        <dbReference type="ARBA" id="ARBA00012663"/>
    </source>
</evidence>
<dbReference type="PANTHER" id="PTHR21040:SF13">
    <property type="entry name" value="BETA-N-ACETYLHEXOSAMINIDASE"/>
    <property type="match status" value="1"/>
</dbReference>
<evidence type="ECO:0000256" key="4">
    <source>
        <dbReference type="ARBA" id="ARBA00022801"/>
    </source>
</evidence>
<evidence type="ECO:0000256" key="5">
    <source>
        <dbReference type="SAM" id="Phobius"/>
    </source>
</evidence>
<dbReference type="OrthoDB" id="10023921at2759"/>
<dbReference type="SUPFAM" id="SSF51445">
    <property type="entry name" value="(Trans)glycosidases"/>
    <property type="match status" value="1"/>
</dbReference>
<evidence type="ECO:0000256" key="1">
    <source>
        <dbReference type="ARBA" id="ARBA00001231"/>
    </source>
</evidence>
<evidence type="ECO:0000256" key="2">
    <source>
        <dbReference type="ARBA" id="ARBA00006285"/>
    </source>
</evidence>
<dbReference type="GeneID" id="115877740"/>
<dbReference type="Gene3D" id="3.20.20.80">
    <property type="entry name" value="Glycosidases"/>
    <property type="match status" value="1"/>
</dbReference>
<keyword evidence="4" id="KW-0378">Hydrolase</keyword>
<reference evidence="8" key="1">
    <citation type="submission" date="2025-08" db="UniProtKB">
        <authorList>
            <consortium name="RefSeq"/>
        </authorList>
    </citation>
    <scope>IDENTIFICATION</scope>
    <source>
        <tissue evidence="8">Gonads</tissue>
    </source>
</reference>
<dbReference type="CDD" id="cd06565">
    <property type="entry name" value="GH20_GcnA-like"/>
    <property type="match status" value="1"/>
</dbReference>
<protein>
    <recommendedName>
        <fullName evidence="3">beta-N-acetylhexosaminidase</fullName>
        <ecNumber evidence="3">3.2.1.52</ecNumber>
    </recommendedName>
</protein>
<feature type="transmembrane region" description="Helical" evidence="5">
    <location>
        <begin position="12"/>
        <end position="30"/>
    </location>
</feature>
<dbReference type="Proteomes" id="UP000504635">
    <property type="component" value="Unplaced"/>
</dbReference>
<feature type="domain" description="Glycoside hydrolase family 20 catalytic" evidence="6">
    <location>
        <begin position="86"/>
        <end position="262"/>
    </location>
</feature>
<comment type="similarity">
    <text evidence="2">Belongs to the glycosyl hydrolase 20 family.</text>
</comment>
<dbReference type="InParanoid" id="A0A6J2XG11"/>
<evidence type="ECO:0000313" key="7">
    <source>
        <dbReference type="Proteomes" id="UP000504635"/>
    </source>
</evidence>
<dbReference type="AlphaFoldDB" id="A0A6J2XG11"/>
<proteinExistence type="inferred from homology"/>
<evidence type="ECO:0000259" key="6">
    <source>
        <dbReference type="Pfam" id="PF00728"/>
    </source>
</evidence>
<dbReference type="EC" id="3.2.1.52" evidence="3"/>
<dbReference type="InterPro" id="IPR015883">
    <property type="entry name" value="Glyco_hydro_20_cat"/>
</dbReference>
<keyword evidence="5" id="KW-0472">Membrane</keyword>
<dbReference type="GO" id="GO:0004563">
    <property type="term" value="F:beta-N-acetylhexosaminidase activity"/>
    <property type="evidence" value="ECO:0007669"/>
    <property type="project" value="UniProtKB-EC"/>
</dbReference>
<keyword evidence="5" id="KW-0812">Transmembrane</keyword>
<accession>A0A6J2XG11</accession>
<dbReference type="RefSeq" id="XP_030749895.1">
    <property type="nucleotide sequence ID" value="XM_030894035.1"/>
</dbReference>
<comment type="catalytic activity">
    <reaction evidence="1">
        <text>Hydrolysis of terminal non-reducing N-acetyl-D-hexosamine residues in N-acetyl-beta-D-hexosaminides.</text>
        <dbReference type="EC" id="3.2.1.52"/>
    </reaction>
</comment>
<keyword evidence="5" id="KW-1133">Transmembrane helix</keyword>
<keyword evidence="7" id="KW-1185">Reference proteome</keyword>
<dbReference type="InterPro" id="IPR038901">
    <property type="entry name" value="HEXDC-like"/>
</dbReference>
<evidence type="ECO:0000313" key="8">
    <source>
        <dbReference type="RefSeq" id="XP_030749895.1"/>
    </source>
</evidence>
<dbReference type="GO" id="GO:0005975">
    <property type="term" value="P:carbohydrate metabolic process"/>
    <property type="evidence" value="ECO:0007669"/>
    <property type="project" value="InterPro"/>
</dbReference>